<evidence type="ECO:0000313" key="11">
    <source>
        <dbReference type="Proteomes" id="UP000087171"/>
    </source>
</evidence>
<dbReference type="GeneID" id="101490548"/>
<dbReference type="AlphaFoldDB" id="A0A1S2XKH7"/>
<evidence type="ECO:0000256" key="5">
    <source>
        <dbReference type="ARBA" id="ARBA00022777"/>
    </source>
</evidence>
<evidence type="ECO:0000256" key="6">
    <source>
        <dbReference type="ARBA" id="ARBA00022840"/>
    </source>
</evidence>
<keyword evidence="3" id="KW-0808">Transferase</keyword>
<feature type="region of interest" description="Disordered" evidence="9">
    <location>
        <begin position="506"/>
        <end position="529"/>
    </location>
</feature>
<dbReference type="SMART" id="SM00220">
    <property type="entry name" value="S_TKc"/>
    <property type="match status" value="1"/>
</dbReference>
<evidence type="ECO:0000313" key="12">
    <source>
        <dbReference type="RefSeq" id="XP_004490711.1"/>
    </source>
</evidence>
<protein>
    <recommendedName>
        <fullName evidence="1">non-specific serine/threonine protein kinase</fullName>
        <ecNumber evidence="1">2.7.11.1</ecNumber>
    </recommendedName>
</protein>
<dbReference type="PaxDb" id="3827-XP_004490711.1"/>
<dbReference type="InterPro" id="IPR050588">
    <property type="entry name" value="WNK_Ser-Thr_kinase"/>
</dbReference>
<dbReference type="Gene3D" id="1.10.510.10">
    <property type="entry name" value="Transferase(Phosphotransferase) domain 1"/>
    <property type="match status" value="1"/>
</dbReference>
<dbReference type="PROSITE" id="PS00108">
    <property type="entry name" value="PROTEIN_KINASE_ST"/>
    <property type="match status" value="1"/>
</dbReference>
<evidence type="ECO:0000256" key="8">
    <source>
        <dbReference type="ARBA" id="ARBA00048679"/>
    </source>
</evidence>
<name>A0A1S2XKH7_CICAR</name>
<keyword evidence="4" id="KW-0547">Nucleotide-binding</keyword>
<dbReference type="InterPro" id="IPR008271">
    <property type="entry name" value="Ser/Thr_kinase_AS"/>
</dbReference>
<dbReference type="Pfam" id="PF00069">
    <property type="entry name" value="Pkinase"/>
    <property type="match status" value="1"/>
</dbReference>
<dbReference type="Gene3D" id="3.30.200.20">
    <property type="entry name" value="Phosphorylase Kinase, domain 1"/>
    <property type="match status" value="1"/>
</dbReference>
<dbReference type="PANTHER" id="PTHR13902">
    <property type="entry name" value="SERINE/THREONINE-PROTEIN KINASE WNK WITH NO LYSINE -RELATED"/>
    <property type="match status" value="1"/>
</dbReference>
<sequence length="586" mass="67445">MFCKRENMDDFKEDNGYVEIDPTGRYGRFGDVLGKGAMKTVYKAIDEVLGIEVAWNKIRLSEVLNTQDDLQRLYSEVHLLSTLKHHSIIRFFTSWIDIDNKAFNFVTEMFTSGSLREYRKKYKRVSVQAIKNWARQILQGLVYLHGHDPPVIHRDLKCDNIFVNGHLGQVKIGDLGLAAILQGSQSAHSVIGTPEFMAPELYEEEYNELADVYSFGMCVLEMLTSDYPYSECSNPAQIYKKVTSGRLPMAFFRVEDAEARKFIGKCLEPAAKRPSAKDLLLEPFLSADDSLSAMKLAIQKPFLNDSEMEKLKLSDEFPRTKMKVIGKLNPEDDTIFLKVQISDQNCSVRNVYFPFDILTDTPIDVAMEMVKELEISDWDPFDIANMINREISALLPYRWQNNYSDSYNTFSYQDDDGEDEPHFRLRSFSSCSSLQESIPDLVSKVEEISRGYYSLHDDLHDDNSSRCSSQGTYSNWNYYSMDDQEHNNNVASIRKDKLPMIKNQQGTRFSPGEDLSNCNKNPSPSNSKMMMENRKLTRNRSLIDTRSQLLHRSLVEELYKRRQFKTIGAVENIGFQSPYDVSTKYS</sequence>
<comment type="catalytic activity">
    <reaction evidence="7">
        <text>L-threonyl-[protein] + ATP = O-phospho-L-threonyl-[protein] + ADP + H(+)</text>
        <dbReference type="Rhea" id="RHEA:46608"/>
        <dbReference type="Rhea" id="RHEA-COMP:11060"/>
        <dbReference type="Rhea" id="RHEA-COMP:11605"/>
        <dbReference type="ChEBI" id="CHEBI:15378"/>
        <dbReference type="ChEBI" id="CHEBI:30013"/>
        <dbReference type="ChEBI" id="CHEBI:30616"/>
        <dbReference type="ChEBI" id="CHEBI:61977"/>
        <dbReference type="ChEBI" id="CHEBI:456216"/>
        <dbReference type="EC" id="2.7.11.1"/>
    </reaction>
</comment>
<dbReference type="RefSeq" id="XP_004490711.1">
    <property type="nucleotide sequence ID" value="XM_004490654.3"/>
</dbReference>
<dbReference type="KEGG" id="cam:101490548"/>
<feature type="domain" description="Protein kinase" evidence="10">
    <location>
        <begin position="27"/>
        <end position="285"/>
    </location>
</feature>
<dbReference type="FunFam" id="1.10.510.10:FF:000046">
    <property type="entry name" value="probable serine/threonine-protein kinase WNK9"/>
    <property type="match status" value="1"/>
</dbReference>
<keyword evidence="6" id="KW-0067">ATP-binding</keyword>
<dbReference type="GO" id="GO:0005524">
    <property type="term" value="F:ATP binding"/>
    <property type="evidence" value="ECO:0007669"/>
    <property type="project" value="UniProtKB-KW"/>
</dbReference>
<dbReference type="CDD" id="cd13983">
    <property type="entry name" value="STKc_WNK"/>
    <property type="match status" value="1"/>
</dbReference>
<evidence type="ECO:0000259" key="10">
    <source>
        <dbReference type="PROSITE" id="PS50011"/>
    </source>
</evidence>
<dbReference type="FunFam" id="3.30.200.20:FF:000075">
    <property type="entry name" value="Probable serine/threonine-protein kinase WNK1"/>
    <property type="match status" value="1"/>
</dbReference>
<dbReference type="SUPFAM" id="SSF56112">
    <property type="entry name" value="Protein kinase-like (PK-like)"/>
    <property type="match status" value="1"/>
</dbReference>
<accession>A0A1S2XKH7</accession>
<evidence type="ECO:0000256" key="4">
    <source>
        <dbReference type="ARBA" id="ARBA00022741"/>
    </source>
</evidence>
<evidence type="ECO:0000256" key="1">
    <source>
        <dbReference type="ARBA" id="ARBA00012513"/>
    </source>
</evidence>
<evidence type="ECO:0000256" key="3">
    <source>
        <dbReference type="ARBA" id="ARBA00022679"/>
    </source>
</evidence>
<reference evidence="11" key="1">
    <citation type="journal article" date="2013" name="Nat. Biotechnol.">
        <title>Draft genome sequence of chickpea (Cicer arietinum) provides a resource for trait improvement.</title>
        <authorList>
            <person name="Varshney R.K."/>
            <person name="Song C."/>
            <person name="Saxena R.K."/>
            <person name="Azam S."/>
            <person name="Yu S."/>
            <person name="Sharpe A.G."/>
            <person name="Cannon S."/>
            <person name="Baek J."/>
            <person name="Rosen B.D."/>
            <person name="Tar'an B."/>
            <person name="Millan T."/>
            <person name="Zhang X."/>
            <person name="Ramsay L.D."/>
            <person name="Iwata A."/>
            <person name="Wang Y."/>
            <person name="Nelson W."/>
            <person name="Farmer A.D."/>
            <person name="Gaur P.M."/>
            <person name="Soderlund C."/>
            <person name="Penmetsa R.V."/>
            <person name="Xu C."/>
            <person name="Bharti A.K."/>
            <person name="He W."/>
            <person name="Winter P."/>
            <person name="Zhao S."/>
            <person name="Hane J.K."/>
            <person name="Carrasquilla-Garcia N."/>
            <person name="Condie J.A."/>
            <person name="Upadhyaya H.D."/>
            <person name="Luo M.C."/>
            <person name="Thudi M."/>
            <person name="Gowda C.L."/>
            <person name="Singh N.P."/>
            <person name="Lichtenzveig J."/>
            <person name="Gali K.K."/>
            <person name="Rubio J."/>
            <person name="Nadarajan N."/>
            <person name="Dolezel J."/>
            <person name="Bansal K.C."/>
            <person name="Xu X."/>
            <person name="Edwards D."/>
            <person name="Zhang G."/>
            <person name="Kahl G."/>
            <person name="Gil J."/>
            <person name="Singh K.B."/>
            <person name="Datta S.K."/>
            <person name="Jackson S.A."/>
            <person name="Wang J."/>
            <person name="Cook D.R."/>
        </authorList>
    </citation>
    <scope>NUCLEOTIDE SEQUENCE [LARGE SCALE GENOMIC DNA]</scope>
    <source>
        <strain evidence="11">cv. CDC Frontier</strain>
    </source>
</reference>
<dbReference type="EC" id="2.7.11.1" evidence="1"/>
<keyword evidence="11" id="KW-1185">Reference proteome</keyword>
<dbReference type="Proteomes" id="UP000087171">
    <property type="component" value="Chromosome Ca2"/>
</dbReference>
<organism evidence="11 12">
    <name type="scientific">Cicer arietinum</name>
    <name type="common">Chickpea</name>
    <name type="synonym">Garbanzo</name>
    <dbReference type="NCBI Taxonomy" id="3827"/>
    <lineage>
        <taxon>Eukaryota</taxon>
        <taxon>Viridiplantae</taxon>
        <taxon>Streptophyta</taxon>
        <taxon>Embryophyta</taxon>
        <taxon>Tracheophyta</taxon>
        <taxon>Spermatophyta</taxon>
        <taxon>Magnoliopsida</taxon>
        <taxon>eudicotyledons</taxon>
        <taxon>Gunneridae</taxon>
        <taxon>Pentapetalae</taxon>
        <taxon>rosids</taxon>
        <taxon>fabids</taxon>
        <taxon>Fabales</taxon>
        <taxon>Fabaceae</taxon>
        <taxon>Papilionoideae</taxon>
        <taxon>50 kb inversion clade</taxon>
        <taxon>NPAAA clade</taxon>
        <taxon>Hologalegina</taxon>
        <taxon>IRL clade</taxon>
        <taxon>Cicereae</taxon>
        <taxon>Cicer</taxon>
    </lineage>
</organism>
<keyword evidence="5 12" id="KW-0418">Kinase</keyword>
<dbReference type="PROSITE" id="PS50011">
    <property type="entry name" value="PROTEIN_KINASE_DOM"/>
    <property type="match status" value="1"/>
</dbReference>
<reference evidence="12" key="2">
    <citation type="submission" date="2025-08" db="UniProtKB">
        <authorList>
            <consortium name="RefSeq"/>
        </authorList>
    </citation>
    <scope>IDENTIFICATION</scope>
    <source>
        <tissue evidence="12">Etiolated seedlings</tissue>
    </source>
</reference>
<proteinExistence type="predicted"/>
<evidence type="ECO:0000256" key="9">
    <source>
        <dbReference type="SAM" id="MobiDB-lite"/>
    </source>
</evidence>
<dbReference type="GO" id="GO:0004674">
    <property type="term" value="F:protein serine/threonine kinase activity"/>
    <property type="evidence" value="ECO:0007669"/>
    <property type="project" value="UniProtKB-KW"/>
</dbReference>
<dbReference type="OrthoDB" id="4062651at2759"/>
<keyword evidence="2" id="KW-0723">Serine/threonine-protein kinase</keyword>
<dbReference type="eggNOG" id="KOG0584">
    <property type="taxonomic scope" value="Eukaryota"/>
</dbReference>
<comment type="catalytic activity">
    <reaction evidence="8">
        <text>L-seryl-[protein] + ATP = O-phospho-L-seryl-[protein] + ADP + H(+)</text>
        <dbReference type="Rhea" id="RHEA:17989"/>
        <dbReference type="Rhea" id="RHEA-COMP:9863"/>
        <dbReference type="Rhea" id="RHEA-COMP:11604"/>
        <dbReference type="ChEBI" id="CHEBI:15378"/>
        <dbReference type="ChEBI" id="CHEBI:29999"/>
        <dbReference type="ChEBI" id="CHEBI:30616"/>
        <dbReference type="ChEBI" id="CHEBI:83421"/>
        <dbReference type="ChEBI" id="CHEBI:456216"/>
        <dbReference type="EC" id="2.7.11.1"/>
    </reaction>
</comment>
<dbReference type="InterPro" id="IPR000719">
    <property type="entry name" value="Prot_kinase_dom"/>
</dbReference>
<evidence type="ECO:0000256" key="2">
    <source>
        <dbReference type="ARBA" id="ARBA00022527"/>
    </source>
</evidence>
<dbReference type="InterPro" id="IPR011009">
    <property type="entry name" value="Kinase-like_dom_sf"/>
</dbReference>
<evidence type="ECO:0000256" key="7">
    <source>
        <dbReference type="ARBA" id="ARBA00047899"/>
    </source>
</evidence>
<gene>
    <name evidence="12" type="primary">LOC101490548</name>
</gene>
<feature type="compositionally biased region" description="Low complexity" evidence="9">
    <location>
        <begin position="519"/>
        <end position="529"/>
    </location>
</feature>